<dbReference type="InterPro" id="IPR001251">
    <property type="entry name" value="CRAL-TRIO_dom"/>
</dbReference>
<dbReference type="EMBL" id="JXJN01006156">
    <property type="status" value="NOT_ANNOTATED_CDS"/>
    <property type="molecule type" value="Genomic_DNA"/>
</dbReference>
<evidence type="ECO:0000256" key="1">
    <source>
        <dbReference type="SAM" id="MobiDB-lite"/>
    </source>
</evidence>
<evidence type="ECO:0000313" key="5">
    <source>
        <dbReference type="EnsemblMetazoa" id="GPPI013538-PA"/>
    </source>
</evidence>
<dbReference type="InterPro" id="IPR053012">
    <property type="entry name" value="ER-organelle_contact"/>
</dbReference>
<dbReference type="SUPFAM" id="SSF46938">
    <property type="entry name" value="CRAL/TRIO N-terminal domain"/>
    <property type="match status" value="1"/>
</dbReference>
<keyword evidence="2" id="KW-1133">Transmembrane helix</keyword>
<dbReference type="InterPro" id="IPR036865">
    <property type="entry name" value="CRAL-TRIO_dom_sf"/>
</dbReference>
<dbReference type="SUPFAM" id="SSF49354">
    <property type="entry name" value="PapD-like"/>
    <property type="match status" value="1"/>
</dbReference>
<dbReference type="EMBL" id="JXJN01006157">
    <property type="status" value="NOT_ANNOTATED_CDS"/>
    <property type="molecule type" value="Genomic_DNA"/>
</dbReference>
<name>A0A1B0AZ49_9MUSC</name>
<dbReference type="PROSITE" id="PS50202">
    <property type="entry name" value="MSP"/>
    <property type="match status" value="1"/>
</dbReference>
<keyword evidence="2" id="KW-0812">Transmembrane</keyword>
<dbReference type="STRING" id="67801.A0A1B0AZ49"/>
<reference evidence="5" key="2">
    <citation type="submission" date="2020-05" db="UniProtKB">
        <authorList>
            <consortium name="EnsemblMetazoa"/>
        </authorList>
    </citation>
    <scope>IDENTIFICATION</scope>
    <source>
        <strain evidence="5">IAEA</strain>
    </source>
</reference>
<evidence type="ECO:0000313" key="6">
    <source>
        <dbReference type="Proteomes" id="UP000092460"/>
    </source>
</evidence>
<dbReference type="InterPro" id="IPR000535">
    <property type="entry name" value="MSP_dom"/>
</dbReference>
<dbReference type="InterPro" id="IPR013783">
    <property type="entry name" value="Ig-like_fold"/>
</dbReference>
<keyword evidence="2" id="KW-0472">Membrane</keyword>
<evidence type="ECO:0008006" key="7">
    <source>
        <dbReference type="Google" id="ProtNLM"/>
    </source>
</evidence>
<dbReference type="CDD" id="cd00170">
    <property type="entry name" value="SEC14"/>
    <property type="match status" value="1"/>
</dbReference>
<dbReference type="Proteomes" id="UP000092460">
    <property type="component" value="Unassembled WGS sequence"/>
</dbReference>
<dbReference type="VEuPathDB" id="VectorBase:GPPI013538"/>
<dbReference type="Pfam" id="PF00635">
    <property type="entry name" value="Motile_Sperm"/>
    <property type="match status" value="1"/>
</dbReference>
<evidence type="ECO:0000259" key="3">
    <source>
        <dbReference type="PROSITE" id="PS50191"/>
    </source>
</evidence>
<protein>
    <recommendedName>
        <fullName evidence="7">MSP domain-containing protein</fullName>
    </recommendedName>
</protein>
<dbReference type="PROSITE" id="PS50191">
    <property type="entry name" value="CRAL_TRIO"/>
    <property type="match status" value="1"/>
</dbReference>
<accession>A0A1B0AZ49</accession>
<dbReference type="SMART" id="SM00516">
    <property type="entry name" value="SEC14"/>
    <property type="match status" value="1"/>
</dbReference>
<proteinExistence type="predicted"/>
<dbReference type="Gene3D" id="2.60.40.10">
    <property type="entry name" value="Immunoglobulins"/>
    <property type="match status" value="1"/>
</dbReference>
<reference evidence="6" key="1">
    <citation type="submission" date="2015-01" db="EMBL/GenBank/DDBJ databases">
        <authorList>
            <person name="Aksoy S."/>
            <person name="Warren W."/>
            <person name="Wilson R.K."/>
        </authorList>
    </citation>
    <scope>NUCLEOTIDE SEQUENCE [LARGE SCALE GENOMIC DNA]</scope>
    <source>
        <strain evidence="6">IAEA</strain>
    </source>
</reference>
<feature type="domain" description="CRAL-TRIO" evidence="3">
    <location>
        <begin position="83"/>
        <end position="240"/>
    </location>
</feature>
<dbReference type="PANTHER" id="PTHR46384:SF1">
    <property type="entry name" value="MOTILE SPERM DOMAIN-CONTAINING PROTEIN 2"/>
    <property type="match status" value="1"/>
</dbReference>
<dbReference type="EnsemblMetazoa" id="GPPI013538-RA">
    <property type="protein sequence ID" value="GPPI013538-PA"/>
    <property type="gene ID" value="GPPI013538"/>
</dbReference>
<dbReference type="PANTHER" id="PTHR46384">
    <property type="entry name" value="MOTILE SPERM DOMAIN-CONTAINING PROTEIN 2"/>
    <property type="match status" value="1"/>
</dbReference>
<dbReference type="GO" id="GO:0012505">
    <property type="term" value="C:endomembrane system"/>
    <property type="evidence" value="ECO:0007669"/>
    <property type="project" value="TreeGrafter"/>
</dbReference>
<keyword evidence="6" id="KW-1185">Reference proteome</keyword>
<dbReference type="InterPro" id="IPR008962">
    <property type="entry name" value="PapD-like_sf"/>
</dbReference>
<feature type="region of interest" description="Disordered" evidence="1">
    <location>
        <begin position="448"/>
        <end position="470"/>
    </location>
</feature>
<evidence type="ECO:0000256" key="2">
    <source>
        <dbReference type="SAM" id="Phobius"/>
    </source>
</evidence>
<dbReference type="GO" id="GO:0140284">
    <property type="term" value="C:endoplasmic reticulum-endosome membrane contact site"/>
    <property type="evidence" value="ECO:0007669"/>
    <property type="project" value="TreeGrafter"/>
</dbReference>
<dbReference type="Pfam" id="PF00650">
    <property type="entry name" value="CRAL_TRIO"/>
    <property type="match status" value="1"/>
</dbReference>
<feature type="domain" description="MSP" evidence="4">
    <location>
        <begin position="324"/>
        <end position="439"/>
    </location>
</feature>
<organism evidence="5 6">
    <name type="scientific">Glossina palpalis gambiensis</name>
    <dbReference type="NCBI Taxonomy" id="67801"/>
    <lineage>
        <taxon>Eukaryota</taxon>
        <taxon>Metazoa</taxon>
        <taxon>Ecdysozoa</taxon>
        <taxon>Arthropoda</taxon>
        <taxon>Hexapoda</taxon>
        <taxon>Insecta</taxon>
        <taxon>Pterygota</taxon>
        <taxon>Neoptera</taxon>
        <taxon>Endopterygota</taxon>
        <taxon>Diptera</taxon>
        <taxon>Brachycera</taxon>
        <taxon>Muscomorpha</taxon>
        <taxon>Hippoboscoidea</taxon>
        <taxon>Glossinidae</taxon>
        <taxon>Glossina</taxon>
    </lineage>
</organism>
<dbReference type="InterPro" id="IPR036273">
    <property type="entry name" value="CRAL/TRIO_N_dom_sf"/>
</dbReference>
<feature type="transmembrane region" description="Helical" evidence="2">
    <location>
        <begin position="604"/>
        <end position="624"/>
    </location>
</feature>
<evidence type="ECO:0000259" key="4">
    <source>
        <dbReference type="PROSITE" id="PS50202"/>
    </source>
</evidence>
<feature type="compositionally biased region" description="Polar residues" evidence="1">
    <location>
        <begin position="448"/>
        <end position="458"/>
    </location>
</feature>
<feature type="transmembrane region" description="Helical" evidence="2">
    <location>
        <begin position="486"/>
        <end position="507"/>
    </location>
</feature>
<feature type="compositionally biased region" description="Polar residues" evidence="1">
    <location>
        <begin position="271"/>
        <end position="284"/>
    </location>
</feature>
<sequence length="660" mass="74875">MPIKIEEPTQQQINELRNLFIKKYETNPPIVAFHPVDINRILNEDIWCRKFLEMYDLDMNLAFDKLWFTCIWRQEYGANDLNESDLRMDYLNDGFIFSHNYDIDGKPLLIFQTKNHIRGSKNMDDVIKILVYYIERLHRQTNMDKITIFFDMNGCGLSNMDLEFIKSIIETFKQYYPSALNYILVYEMAWILNAAFKIVKGLMPEKAVAILKMINKKSISTYIDKNNCLASWGGNDNYEFTFEPENKKTTPTPPSQHAETNGTRHADDQHNQNGNGQFFDNSNNSDDKKVHFANGSSIRVPAESAQMTDVPERYTPEELQSDDMLRIVPNDYIQFPRGDPSESILQLNNTSKQPVTFKIQTTSPEKFRVRPRCGLINPGETTTVNILLKAEHSLSDNARDKFLIMCLPAREISNAQVGEFWKKQNNNGPNVEQHRLCCIYKDAPLPTPSSQPMTTLTQKGAGEASPRSAPASSTCALERQLRFTQVLQVITLIFLLMLSGAVIYLLMLQLCGDAGCFSRDVASDTSEGAPCGKAKPATATNCHQWQQNLDSLTRRCNEEEKNRFDNSDSSADNDDGNNCFGDCKKGGVLGGGYLLGLIAFARKLARCILTVSILCCIVFLTFYFCSMSREQVYSPNALVTTQSATEFGYYAVTPYNWDTT</sequence>
<dbReference type="AlphaFoldDB" id="A0A1B0AZ49"/>
<feature type="region of interest" description="Disordered" evidence="1">
    <location>
        <begin position="241"/>
        <end position="308"/>
    </location>
</feature>
<dbReference type="Gene3D" id="3.40.525.10">
    <property type="entry name" value="CRAL-TRIO lipid binding domain"/>
    <property type="match status" value="1"/>
</dbReference>
<dbReference type="SUPFAM" id="SSF52087">
    <property type="entry name" value="CRAL/TRIO domain"/>
    <property type="match status" value="1"/>
</dbReference>